<dbReference type="PRINTS" id="PR00133">
    <property type="entry name" value="GLHYDRLASE3"/>
</dbReference>
<evidence type="ECO:0000256" key="1">
    <source>
        <dbReference type="ARBA" id="ARBA00005336"/>
    </source>
</evidence>
<dbReference type="PANTHER" id="PTHR42715">
    <property type="entry name" value="BETA-GLUCOSIDASE"/>
    <property type="match status" value="1"/>
</dbReference>
<dbReference type="EMBL" id="BAAAYN010000061">
    <property type="protein sequence ID" value="GAA3396874.1"/>
    <property type="molecule type" value="Genomic_DNA"/>
</dbReference>
<dbReference type="Gene3D" id="2.60.40.10">
    <property type="entry name" value="Immunoglobulins"/>
    <property type="match status" value="1"/>
</dbReference>
<dbReference type="GO" id="GO:0016787">
    <property type="term" value="F:hydrolase activity"/>
    <property type="evidence" value="ECO:0007669"/>
    <property type="project" value="UniProtKB-KW"/>
</dbReference>
<dbReference type="Pfam" id="PF00933">
    <property type="entry name" value="Glyco_hydro_3"/>
    <property type="match status" value="1"/>
</dbReference>
<dbReference type="RefSeq" id="WP_345733069.1">
    <property type="nucleotide sequence ID" value="NZ_BAAAYN010000061.1"/>
</dbReference>
<dbReference type="SUPFAM" id="SSF51445">
    <property type="entry name" value="(Trans)glycosidases"/>
    <property type="match status" value="1"/>
</dbReference>
<name>A0ABP6TBJ0_9ACTN</name>
<dbReference type="PROSITE" id="PS51820">
    <property type="entry name" value="PA14"/>
    <property type="match status" value="1"/>
</dbReference>
<reference evidence="5" key="1">
    <citation type="journal article" date="2019" name="Int. J. Syst. Evol. Microbiol.">
        <title>The Global Catalogue of Microorganisms (GCM) 10K type strain sequencing project: providing services to taxonomists for standard genome sequencing and annotation.</title>
        <authorList>
            <consortium name="The Broad Institute Genomics Platform"/>
            <consortium name="The Broad Institute Genome Sequencing Center for Infectious Disease"/>
            <person name="Wu L."/>
            <person name="Ma J."/>
        </authorList>
    </citation>
    <scope>NUCLEOTIDE SEQUENCE [LARGE SCALE GENOMIC DNA]</scope>
    <source>
        <strain evidence="5">JCM 9458</strain>
    </source>
</reference>
<dbReference type="SUPFAM" id="SSF52279">
    <property type="entry name" value="Beta-D-glucan exohydrolase, C-terminal domain"/>
    <property type="match status" value="1"/>
</dbReference>
<evidence type="ECO:0000313" key="5">
    <source>
        <dbReference type="Proteomes" id="UP001501676"/>
    </source>
</evidence>
<sequence length="802" mass="84235">MSEDLLGELSLEQKVRLLTGEDFWSLYPEPRIGLRKILVSDGPAGVRGTNWDERDRSANIPSPTALAASWDVSLVERLGRLLAAEARRKNVDVLLAPTVNLHRSPLGGRHFEAYSEDPLLSAEIGAAYVRGVQSGGVAATVKHFVANDSETERMTYDVTVDDRALREVYLAPFERIVAEGVWAVMAAYNAVAGATMTESPLLREILQEEWGFDGVVMSDWFATRSTVAAGNAGLDLAMPGPIGPWGDALVAAVRSGEVDEARIDDKVRRLLRLAARVGALEGVEPVVPLVAPAPAAEIAALGREAAACGMVLVKNSGVLPLSAGALRKVAVLGPNALHARTMGGGSASVSPTYTVTPLAGLTAALGEGVEVVAAEGCFPTTSLAPVPLEQVTDPADGTPGLRVRFVDETGATLAEEHRESAQLTYLGSFAGADPAKVRAVEIATRYTASADGEHLLGAAGVGQFRLTVDGHDVIDQVIDPPGGDLVEAMMKPDQAYAPVRLAAGGSVDVVLRHDLPAGNTFAAAMLRLVAQPPRRAEDDELAHAVALAAEADAVVLAVGTNEEVESEGYDRAGLALPGRQDELVRRVLAANPNTVVVVNSGAPVVLPWLAEAPAVLLSWFAGMETGNALADVLLGVAEPGGRLPTTWPASESDVPVYSTQPVEGGLTYAESIHVGHRGWLRSGAEPAFWFGHGLGYTTWSYDSAAVEGDAVEVTVANTGSREGREVVQVYASRPESAVDRPARWLVGFAVVSAASGAAATVRIPLPARAFEHWSGDGWEREPGPFTLHVGRSVADTPLTLEV</sequence>
<comment type="similarity">
    <text evidence="1">Belongs to the glycosyl hydrolase 3 family.</text>
</comment>
<dbReference type="Gene3D" id="2.60.120.260">
    <property type="entry name" value="Galactose-binding domain-like"/>
    <property type="match status" value="1"/>
</dbReference>
<feature type="domain" description="PA14" evidence="3">
    <location>
        <begin position="396"/>
        <end position="545"/>
    </location>
</feature>
<dbReference type="InterPro" id="IPR037524">
    <property type="entry name" value="PA14/GLEYA"/>
</dbReference>
<dbReference type="InterPro" id="IPR002772">
    <property type="entry name" value="Glyco_hydro_3_C"/>
</dbReference>
<accession>A0ABP6TBJ0</accession>
<dbReference type="InterPro" id="IPR036962">
    <property type="entry name" value="Glyco_hydro_3_N_sf"/>
</dbReference>
<keyword evidence="2 4" id="KW-0378">Hydrolase</keyword>
<evidence type="ECO:0000256" key="2">
    <source>
        <dbReference type="ARBA" id="ARBA00022801"/>
    </source>
</evidence>
<evidence type="ECO:0000259" key="3">
    <source>
        <dbReference type="PROSITE" id="PS51820"/>
    </source>
</evidence>
<proteinExistence type="inferred from homology"/>
<evidence type="ECO:0000313" key="4">
    <source>
        <dbReference type="EMBL" id="GAA3396874.1"/>
    </source>
</evidence>
<dbReference type="InterPro" id="IPR017853">
    <property type="entry name" value="GH"/>
</dbReference>
<comment type="caution">
    <text evidence="4">The sequence shown here is derived from an EMBL/GenBank/DDBJ whole genome shotgun (WGS) entry which is preliminary data.</text>
</comment>
<dbReference type="InterPro" id="IPR036881">
    <property type="entry name" value="Glyco_hydro_3_C_sf"/>
</dbReference>
<dbReference type="InterPro" id="IPR013783">
    <property type="entry name" value="Ig-like_fold"/>
</dbReference>
<dbReference type="InterPro" id="IPR026891">
    <property type="entry name" value="Fn3-like"/>
</dbReference>
<dbReference type="Pfam" id="PF01915">
    <property type="entry name" value="Glyco_hydro_3_C"/>
    <property type="match status" value="1"/>
</dbReference>
<protein>
    <submittedName>
        <fullName evidence="4">Glycoside hydrolase family 3 C-terminal domain-containing protein</fullName>
    </submittedName>
</protein>
<gene>
    <name evidence="4" type="ORF">GCM10020369_75080</name>
</gene>
<dbReference type="PANTHER" id="PTHR42715:SF10">
    <property type="entry name" value="BETA-GLUCOSIDASE"/>
    <property type="match status" value="1"/>
</dbReference>
<organism evidence="4 5">
    <name type="scientific">Cryptosporangium minutisporangium</name>
    <dbReference type="NCBI Taxonomy" id="113569"/>
    <lineage>
        <taxon>Bacteria</taxon>
        <taxon>Bacillati</taxon>
        <taxon>Actinomycetota</taxon>
        <taxon>Actinomycetes</taxon>
        <taxon>Cryptosporangiales</taxon>
        <taxon>Cryptosporangiaceae</taxon>
        <taxon>Cryptosporangium</taxon>
    </lineage>
</organism>
<keyword evidence="5" id="KW-1185">Reference proteome</keyword>
<dbReference type="InterPro" id="IPR001764">
    <property type="entry name" value="Glyco_hydro_3_N"/>
</dbReference>
<dbReference type="Proteomes" id="UP001501676">
    <property type="component" value="Unassembled WGS sequence"/>
</dbReference>
<dbReference type="Gene3D" id="3.20.20.300">
    <property type="entry name" value="Glycoside hydrolase, family 3, N-terminal domain"/>
    <property type="match status" value="1"/>
</dbReference>
<dbReference type="SMART" id="SM01217">
    <property type="entry name" value="Fn3_like"/>
    <property type="match status" value="1"/>
</dbReference>
<dbReference type="Gene3D" id="3.40.50.1700">
    <property type="entry name" value="Glycoside hydrolase family 3 C-terminal domain"/>
    <property type="match status" value="1"/>
</dbReference>
<dbReference type="Pfam" id="PF14310">
    <property type="entry name" value="Fn3-like"/>
    <property type="match status" value="1"/>
</dbReference>
<dbReference type="InterPro" id="IPR050288">
    <property type="entry name" value="Cellulose_deg_GH3"/>
</dbReference>